<dbReference type="PROSITE" id="PS50880">
    <property type="entry name" value="TOPRIM"/>
    <property type="match status" value="1"/>
</dbReference>
<name>A0ABT4A7S7_9BACT</name>
<evidence type="ECO:0000256" key="4">
    <source>
        <dbReference type="ARBA" id="ARBA00022771"/>
    </source>
</evidence>
<dbReference type="InterPro" id="IPR013497">
    <property type="entry name" value="Topo_IA_cen"/>
</dbReference>
<dbReference type="Proteomes" id="UP001207654">
    <property type="component" value="Unassembled WGS sequence"/>
</dbReference>
<dbReference type="InterPro" id="IPR013825">
    <property type="entry name" value="Topo_IA_cen_sub2"/>
</dbReference>
<feature type="domain" description="Topo IA-type catalytic" evidence="13">
    <location>
        <begin position="209"/>
        <end position="662"/>
    </location>
</feature>
<dbReference type="Gene3D" id="1.10.290.10">
    <property type="entry name" value="Topoisomerase I, domain 4"/>
    <property type="match status" value="1"/>
</dbReference>
<evidence type="ECO:0000256" key="1">
    <source>
        <dbReference type="ARBA" id="ARBA00000213"/>
    </source>
</evidence>
<feature type="region of interest" description="Interaction with DNA" evidence="10">
    <location>
        <begin position="243"/>
        <end position="248"/>
    </location>
</feature>
<evidence type="ECO:0000259" key="13">
    <source>
        <dbReference type="PROSITE" id="PS52039"/>
    </source>
</evidence>
<dbReference type="InterPro" id="IPR023405">
    <property type="entry name" value="Topo_IA_core_domain"/>
</dbReference>
<feature type="active site" description="O-(5'-phospho-DNA)-tyrosine intermediate" evidence="10">
    <location>
        <position position="380"/>
    </location>
</feature>
<dbReference type="Gene3D" id="3.40.50.140">
    <property type="match status" value="1"/>
</dbReference>
<dbReference type="InterPro" id="IPR013498">
    <property type="entry name" value="Topo_IA_Znf"/>
</dbReference>
<evidence type="ECO:0000256" key="5">
    <source>
        <dbReference type="ARBA" id="ARBA00022833"/>
    </source>
</evidence>
<dbReference type="SMART" id="SM00493">
    <property type="entry name" value="TOPRIM"/>
    <property type="match status" value="1"/>
</dbReference>
<dbReference type="InterPro" id="IPR023406">
    <property type="entry name" value="Topo_IA_AS"/>
</dbReference>
<keyword evidence="3" id="KW-0479">Metal-binding</keyword>
<keyword evidence="6" id="KW-0460">Magnesium</keyword>
<keyword evidence="4" id="KW-0863">Zinc-finger</keyword>
<dbReference type="NCBIfam" id="TIGR01051">
    <property type="entry name" value="topA_bact"/>
    <property type="match status" value="1"/>
</dbReference>
<dbReference type="CDD" id="cd03363">
    <property type="entry name" value="TOPRIM_TopoIA_TopoI"/>
    <property type="match status" value="1"/>
</dbReference>
<feature type="domain" description="Toprim" evidence="12">
    <location>
        <begin position="85"/>
        <end position="195"/>
    </location>
</feature>
<feature type="site" description="Interaction with DNA" evidence="10">
    <location>
        <position position="115"/>
    </location>
</feature>
<comment type="function">
    <text evidence="10">Releases the supercoiling and torsional tension of DNA, which is introduced during the DNA replication and transcription, by transiently cleaving and rejoining one strand of the DNA duplex. Introduces a single-strand break via transesterification at a target site in duplex DNA. The scissile phosphodiester is attacked by the catalytic tyrosine of the enzyme, resulting in the formation of a DNA-(5'-phosphotyrosyl)-enzyme intermediate and the expulsion of a 3'-OH DNA strand. The free DNA strand then undergoes passage around the unbroken strand, thus removing DNA supercoils. Finally, in the religation step, the DNA 3'-OH attacks the covalent intermediate to expel the active-site tyrosine and restore the DNA phosphodiester backbone.</text>
</comment>
<dbReference type="PROSITE" id="PS00396">
    <property type="entry name" value="TOPO_IA_1"/>
    <property type="match status" value="1"/>
</dbReference>
<comment type="similarity">
    <text evidence="2 10">Belongs to the type IA topoisomerase family.</text>
</comment>
<comment type="caution">
    <text evidence="14">The sequence shown here is derived from an EMBL/GenBank/DDBJ whole genome shotgun (WGS) entry which is preliminary data.</text>
</comment>
<dbReference type="Gene3D" id="3.30.65.10">
    <property type="entry name" value="Bacterial Topoisomerase I, domain 1"/>
    <property type="match status" value="3"/>
</dbReference>
<evidence type="ECO:0000256" key="2">
    <source>
        <dbReference type="ARBA" id="ARBA00009446"/>
    </source>
</evidence>
<dbReference type="InterPro" id="IPR005733">
    <property type="entry name" value="TopoI_bac-type"/>
</dbReference>
<comment type="catalytic activity">
    <reaction evidence="1 10">
        <text>ATP-independent breakage of single-stranded DNA, followed by passage and rejoining.</text>
        <dbReference type="EC" id="5.6.2.1"/>
    </reaction>
</comment>
<protein>
    <recommendedName>
        <fullName evidence="10">DNA topoisomerase 1</fullName>
        <ecNumber evidence="10">5.6.2.1</ecNumber>
    </recommendedName>
    <alternativeName>
        <fullName evidence="10">DNA topoisomerase I</fullName>
    </alternativeName>
</protein>
<dbReference type="InterPro" id="IPR034149">
    <property type="entry name" value="TOPRIM_TopoI"/>
</dbReference>
<keyword evidence="7 10" id="KW-0799">Topoisomerase</keyword>
<dbReference type="Pfam" id="PF01396">
    <property type="entry name" value="Zn_ribbon_Top1"/>
    <property type="match status" value="4"/>
</dbReference>
<reference evidence="14 15" key="1">
    <citation type="submission" date="2022-11" db="EMBL/GenBank/DDBJ databases">
        <title>Minimal conservation of predation-associated metabolite biosynthetic gene clusters underscores biosynthetic potential of Myxococcota including descriptions for ten novel species: Archangium lansinium sp. nov., Myxococcus landrumus sp. nov., Nannocystis bai.</title>
        <authorList>
            <person name="Ahearne A."/>
            <person name="Stevens C."/>
            <person name="Phillips K."/>
        </authorList>
    </citation>
    <scope>NUCLEOTIDE SEQUENCE [LARGE SCALE GENOMIC DNA]</scope>
    <source>
        <strain evidence="14 15">MIWBW</strain>
    </source>
</reference>
<dbReference type="SUPFAM" id="SSF56712">
    <property type="entry name" value="Prokaryotic type I DNA topoisomerase"/>
    <property type="match status" value="1"/>
</dbReference>
<evidence type="ECO:0000256" key="10">
    <source>
        <dbReference type="HAMAP-Rule" id="MF_00952"/>
    </source>
</evidence>
<dbReference type="InterPro" id="IPR006171">
    <property type="entry name" value="TOPRIM_dom"/>
</dbReference>
<evidence type="ECO:0000256" key="8">
    <source>
        <dbReference type="ARBA" id="ARBA00023125"/>
    </source>
</evidence>
<feature type="site" description="Interaction with DNA" evidence="10">
    <location>
        <position position="228"/>
    </location>
</feature>
<dbReference type="PRINTS" id="PR00417">
    <property type="entry name" value="PRTPISMRASEI"/>
</dbReference>
<dbReference type="HAMAP" id="MF_00952">
    <property type="entry name" value="Topoisom_1_prok"/>
    <property type="match status" value="1"/>
</dbReference>
<dbReference type="InterPro" id="IPR003602">
    <property type="entry name" value="Topo_IA_DNA-bd_dom"/>
</dbReference>
<sequence length="872" mass="96599">MATRTKKTATAGEMEVEETTAPKKAAKKPAARKKTAAKKKTAKKKTAAKKASSRRKGGDGALATVEVSAEDGEATGSPKRGKGPHYLVVVESPAKAKTIKKYLGSGYTVKASVGHILDLPKSKMGVDIEHDFEPQYEVIKGKEKVLSELKKAAQGVDKVFLATDPDREGEAIAWHIHQQLGHHDAARVMFNEITKSAIQEAIAHPRQLSQENYDSQQTRRILDRLVGYQISPLLWKKVRRGLSAGRVQSVAVRLICEREDAIKAFVPQEYWTLDALLQGPSGPPTFKSKLSRVDGKKVELKDKATTDALVEEIQNASFVVSKVDKRERRRNAPAPFITSKLQQEAANRLHFTAKKTMALAQRLYEGVMLGEEGQTALITYMRTDSTRLSDQAVAGVRDFIGATYGKDYLPEAPVVYRTKKGAQDAHEAIRPTSLEYPPSKVKAQFDAMNDDMAADMFRLYELIWNRFVACQMMPAVYDQTSADITAGRATFRASGSTLKFPGYLAVYGASLTPEEEAAQEKARAAGEDSDEDGVGELPVLDEGNTLTLQKLLNEQHFTQPPPRFSEATLVKELEERGIGRPSTYAAILSTIQDKKYVEKLEGRFRPTDLGVICNELLVKHFPHELDAAFTASMEEKLDQISEGEANWKAVLQDFYAPFKETLEKAEAEMRDVKREEIKTDVACEKCGNVMVIKWGKMGHFLACSNYPECKNTKDFKRDAEGKIVIIEEETTDEKCENCTKPMVVKRGRFGKFLACSGYPECKTSKPISIGVTCPDCKQGYLTERRSRFGKVFFGCNRYPDCKFAAWDRPLPEACPQCQSPYLVQKYSKRDGPFVACPNKECDYRRQIVEPEAVVAAAGATGTPGGTDASSAA</sequence>
<evidence type="ECO:0000256" key="6">
    <source>
        <dbReference type="ARBA" id="ARBA00022842"/>
    </source>
</evidence>
<dbReference type="EC" id="5.6.2.1" evidence="10"/>
<evidence type="ECO:0000256" key="9">
    <source>
        <dbReference type="ARBA" id="ARBA00023235"/>
    </source>
</evidence>
<dbReference type="Pfam" id="PF01131">
    <property type="entry name" value="Topoisom_bac"/>
    <property type="match status" value="1"/>
</dbReference>
<feature type="site" description="Interaction with DNA" evidence="10">
    <location>
        <position position="219"/>
    </location>
</feature>
<dbReference type="InterPro" id="IPR013826">
    <property type="entry name" value="Topo_IA_cen_sub3"/>
</dbReference>
<evidence type="ECO:0000256" key="3">
    <source>
        <dbReference type="ARBA" id="ARBA00022723"/>
    </source>
</evidence>
<dbReference type="InterPro" id="IPR000380">
    <property type="entry name" value="Topo_IA"/>
</dbReference>
<feature type="site" description="Interaction with DNA" evidence="10">
    <location>
        <position position="235"/>
    </location>
</feature>
<evidence type="ECO:0000313" key="14">
    <source>
        <dbReference type="EMBL" id="MCY1077002.1"/>
    </source>
</evidence>
<dbReference type="RefSeq" id="WP_267535857.1">
    <property type="nucleotide sequence ID" value="NZ_JAPNKA010000001.1"/>
</dbReference>
<feature type="compositionally biased region" description="Basic residues" evidence="11">
    <location>
        <begin position="24"/>
        <end position="55"/>
    </location>
</feature>
<dbReference type="EMBL" id="JAPNKA010000001">
    <property type="protein sequence ID" value="MCY1077002.1"/>
    <property type="molecule type" value="Genomic_DNA"/>
</dbReference>
<accession>A0ABT4A7S7</accession>
<dbReference type="GO" id="GO:0003917">
    <property type="term" value="F:DNA topoisomerase type I (single strand cut, ATP-independent) activity"/>
    <property type="evidence" value="ECO:0007669"/>
    <property type="project" value="UniProtKB-EC"/>
</dbReference>
<dbReference type="Pfam" id="PF01751">
    <property type="entry name" value="Toprim"/>
    <property type="match status" value="1"/>
</dbReference>
<feature type="site" description="Interaction with DNA" evidence="10">
    <location>
        <position position="382"/>
    </location>
</feature>
<keyword evidence="9 10" id="KW-0413">Isomerase</keyword>
<keyword evidence="8 10" id="KW-0238">DNA-binding</keyword>
<feature type="site" description="Interaction with DNA" evidence="10">
    <location>
        <position position="220"/>
    </location>
</feature>
<comment type="caution">
    <text evidence="10">Lacks conserved residue(s) required for the propagation of feature annotation.</text>
</comment>
<keyword evidence="15" id="KW-1185">Reference proteome</keyword>
<dbReference type="InterPro" id="IPR028612">
    <property type="entry name" value="Topoisom_1_IA"/>
</dbReference>
<evidence type="ECO:0000256" key="7">
    <source>
        <dbReference type="ARBA" id="ARBA00023029"/>
    </source>
</evidence>
<dbReference type="SUPFAM" id="SSF57783">
    <property type="entry name" value="Zinc beta-ribbon"/>
    <property type="match status" value="2"/>
</dbReference>
<feature type="region of interest" description="Disordered" evidence="11">
    <location>
        <begin position="1"/>
        <end position="81"/>
    </location>
</feature>
<dbReference type="SMART" id="SM00437">
    <property type="entry name" value="TOP1Ac"/>
    <property type="match status" value="1"/>
</dbReference>
<keyword evidence="5" id="KW-0862">Zinc</keyword>
<gene>
    <name evidence="10 14" type="primary">topA</name>
    <name evidence="14" type="ORF">OV287_21205</name>
</gene>
<dbReference type="InterPro" id="IPR003601">
    <property type="entry name" value="Topo_IA_2"/>
</dbReference>
<dbReference type="PANTHER" id="PTHR42785:SF1">
    <property type="entry name" value="DNA TOPOISOMERASE"/>
    <property type="match status" value="1"/>
</dbReference>
<proteinExistence type="inferred from homology"/>
<dbReference type="Gene3D" id="1.10.460.10">
    <property type="entry name" value="Topoisomerase I, domain 2"/>
    <property type="match status" value="1"/>
</dbReference>
<evidence type="ECO:0000259" key="12">
    <source>
        <dbReference type="PROSITE" id="PS50880"/>
    </source>
</evidence>
<dbReference type="PANTHER" id="PTHR42785">
    <property type="entry name" value="DNA TOPOISOMERASE, TYPE IA, CORE"/>
    <property type="match status" value="1"/>
</dbReference>
<evidence type="ECO:0000256" key="11">
    <source>
        <dbReference type="SAM" id="MobiDB-lite"/>
    </source>
</evidence>
<dbReference type="Gene3D" id="2.70.20.10">
    <property type="entry name" value="Topoisomerase I, domain 3"/>
    <property type="match status" value="1"/>
</dbReference>
<comment type="subunit">
    <text evidence="10">Monomer.</text>
</comment>
<dbReference type="SMART" id="SM00436">
    <property type="entry name" value="TOP1Bc"/>
    <property type="match status" value="1"/>
</dbReference>
<dbReference type="InterPro" id="IPR013824">
    <property type="entry name" value="Topo_IA_cen_sub1"/>
</dbReference>
<feature type="site" description="Interaction with DNA" evidence="10">
    <location>
        <position position="223"/>
    </location>
</feature>
<evidence type="ECO:0000313" key="15">
    <source>
        <dbReference type="Proteomes" id="UP001207654"/>
    </source>
</evidence>
<organism evidence="14 15">
    <name type="scientific">Archangium lansingense</name>
    <dbReference type="NCBI Taxonomy" id="2995310"/>
    <lineage>
        <taxon>Bacteria</taxon>
        <taxon>Pseudomonadati</taxon>
        <taxon>Myxococcota</taxon>
        <taxon>Myxococcia</taxon>
        <taxon>Myxococcales</taxon>
        <taxon>Cystobacterineae</taxon>
        <taxon>Archangiaceae</taxon>
        <taxon>Archangium</taxon>
    </lineage>
</organism>
<dbReference type="PROSITE" id="PS52039">
    <property type="entry name" value="TOPO_IA_2"/>
    <property type="match status" value="1"/>
</dbReference>
<dbReference type="CDD" id="cd00186">
    <property type="entry name" value="TOP1Ac"/>
    <property type="match status" value="1"/>
</dbReference>